<name>C6LJG6_9FIRM</name>
<keyword evidence="6 7" id="KW-0472">Membrane</keyword>
<dbReference type="GO" id="GO:0055085">
    <property type="term" value="P:transmembrane transport"/>
    <property type="evidence" value="ECO:0007669"/>
    <property type="project" value="InterPro"/>
</dbReference>
<feature type="transmembrane region" description="Helical" evidence="7">
    <location>
        <begin position="186"/>
        <end position="205"/>
    </location>
</feature>
<feature type="transmembrane region" description="Helical" evidence="7">
    <location>
        <begin position="249"/>
        <end position="268"/>
    </location>
</feature>
<evidence type="ECO:0000313" key="10">
    <source>
        <dbReference type="Proteomes" id="UP000005561"/>
    </source>
</evidence>
<dbReference type="AlphaFoldDB" id="C6LJG6"/>
<dbReference type="EMBL" id="ACCL02000020">
    <property type="protein sequence ID" value="EET59280.1"/>
    <property type="molecule type" value="Genomic_DNA"/>
</dbReference>
<comment type="caution">
    <text evidence="9">The sequence shown here is derived from an EMBL/GenBank/DDBJ whole genome shotgun (WGS) entry which is preliminary data.</text>
</comment>
<feature type="transmembrane region" description="Helical" evidence="7">
    <location>
        <begin position="113"/>
        <end position="135"/>
    </location>
</feature>
<keyword evidence="4 7" id="KW-0812">Transmembrane</keyword>
<evidence type="ECO:0000256" key="2">
    <source>
        <dbReference type="ARBA" id="ARBA00022448"/>
    </source>
</evidence>
<dbReference type="InterPro" id="IPR051393">
    <property type="entry name" value="ABC_transporter_permease"/>
</dbReference>
<dbReference type="InterPro" id="IPR000515">
    <property type="entry name" value="MetI-like"/>
</dbReference>
<keyword evidence="10" id="KW-1185">Reference proteome</keyword>
<protein>
    <submittedName>
        <fullName evidence="9">ABC transporter, permease protein</fullName>
    </submittedName>
</protein>
<evidence type="ECO:0000259" key="8">
    <source>
        <dbReference type="PROSITE" id="PS50928"/>
    </source>
</evidence>
<dbReference type="PANTHER" id="PTHR30193">
    <property type="entry name" value="ABC TRANSPORTER PERMEASE PROTEIN"/>
    <property type="match status" value="1"/>
</dbReference>
<dbReference type="eggNOG" id="COG1175">
    <property type="taxonomic scope" value="Bacteria"/>
</dbReference>
<evidence type="ECO:0000256" key="6">
    <source>
        <dbReference type="ARBA" id="ARBA00023136"/>
    </source>
</evidence>
<keyword evidence="5 7" id="KW-1133">Transmembrane helix</keyword>
<evidence type="ECO:0000256" key="4">
    <source>
        <dbReference type="ARBA" id="ARBA00022692"/>
    </source>
</evidence>
<comment type="similarity">
    <text evidence="7">Belongs to the binding-protein-dependent transport system permease family.</text>
</comment>
<dbReference type="SUPFAM" id="SSF161098">
    <property type="entry name" value="MetI-like"/>
    <property type="match status" value="1"/>
</dbReference>
<feature type="transmembrane region" description="Helical" evidence="7">
    <location>
        <begin position="147"/>
        <end position="166"/>
    </location>
</feature>
<dbReference type="GO" id="GO:0005886">
    <property type="term" value="C:plasma membrane"/>
    <property type="evidence" value="ECO:0007669"/>
    <property type="project" value="UniProtKB-SubCell"/>
</dbReference>
<dbReference type="PROSITE" id="PS50928">
    <property type="entry name" value="ABC_TM1"/>
    <property type="match status" value="1"/>
</dbReference>
<keyword evidence="3" id="KW-1003">Cell membrane</keyword>
<dbReference type="Pfam" id="PF00528">
    <property type="entry name" value="BPD_transp_1"/>
    <property type="match status" value="1"/>
</dbReference>
<evidence type="ECO:0000313" key="9">
    <source>
        <dbReference type="EMBL" id="EET59280.1"/>
    </source>
</evidence>
<evidence type="ECO:0000256" key="1">
    <source>
        <dbReference type="ARBA" id="ARBA00004651"/>
    </source>
</evidence>
<dbReference type="STRING" id="168384.SAMN05660368_03158"/>
<dbReference type="Proteomes" id="UP000005561">
    <property type="component" value="Unassembled WGS sequence"/>
</dbReference>
<sequence length="334" mass="38088">MRLRAAASFSGLWMIPESAAERCQERRSAMEKSQPAARRWIQRWTKKDRVGYLFIFPAVFILFVFTIIPLICSFFISLTDLDIFLATPDFVGLENFKRTFEDERVWNALKNTFYYTVISVPVQLVIALVLAYWLYKPTRFNKLCRTVFYIPVLCSFTAIGILFSLLLNSTVGYIPYLISLVTGEPIALLSDTRFAMPIIIFISVWKSFGKTLIILVSGINDIPSNLFEASEIDGASKTQQFFRITLPNLLPTINFTLLTSIIGAFQVFDVVYVTTGGGPLFKTETMVQYIYQRGFSNPYELGYASAMCVELFLIIAVIVLFFKGYMERKIAQNT</sequence>
<feature type="transmembrane region" description="Helical" evidence="7">
    <location>
        <begin position="301"/>
        <end position="322"/>
    </location>
</feature>
<feature type="domain" description="ABC transmembrane type-1" evidence="8">
    <location>
        <begin position="109"/>
        <end position="322"/>
    </location>
</feature>
<evidence type="ECO:0000256" key="5">
    <source>
        <dbReference type="ARBA" id="ARBA00022989"/>
    </source>
</evidence>
<comment type="subcellular location">
    <subcellularLocation>
        <location evidence="1 7">Cell membrane</location>
        <topology evidence="1 7">Multi-pass membrane protein</topology>
    </subcellularLocation>
</comment>
<dbReference type="CDD" id="cd06261">
    <property type="entry name" value="TM_PBP2"/>
    <property type="match status" value="1"/>
</dbReference>
<dbReference type="InterPro" id="IPR035906">
    <property type="entry name" value="MetI-like_sf"/>
</dbReference>
<evidence type="ECO:0000256" key="3">
    <source>
        <dbReference type="ARBA" id="ARBA00022475"/>
    </source>
</evidence>
<organism evidence="9 10">
    <name type="scientific">Marvinbryantia formatexigens DSM 14469</name>
    <dbReference type="NCBI Taxonomy" id="478749"/>
    <lineage>
        <taxon>Bacteria</taxon>
        <taxon>Bacillati</taxon>
        <taxon>Bacillota</taxon>
        <taxon>Clostridia</taxon>
        <taxon>Lachnospirales</taxon>
        <taxon>Lachnospiraceae</taxon>
        <taxon>Marvinbryantia</taxon>
    </lineage>
</organism>
<feature type="transmembrane region" description="Helical" evidence="7">
    <location>
        <begin position="50"/>
        <end position="76"/>
    </location>
</feature>
<gene>
    <name evidence="9" type="ORF">BRYFOR_08802</name>
</gene>
<evidence type="ECO:0000256" key="7">
    <source>
        <dbReference type="RuleBase" id="RU363032"/>
    </source>
</evidence>
<reference evidence="9" key="1">
    <citation type="submission" date="2009-07" db="EMBL/GenBank/DDBJ databases">
        <authorList>
            <person name="Weinstock G."/>
            <person name="Sodergren E."/>
            <person name="Clifton S."/>
            <person name="Fulton L."/>
            <person name="Fulton B."/>
            <person name="Courtney L."/>
            <person name="Fronick C."/>
            <person name="Harrison M."/>
            <person name="Strong C."/>
            <person name="Farmer C."/>
            <person name="Delahaunty K."/>
            <person name="Markovic C."/>
            <person name="Hall O."/>
            <person name="Minx P."/>
            <person name="Tomlinson C."/>
            <person name="Mitreva M."/>
            <person name="Nelson J."/>
            <person name="Hou S."/>
            <person name="Wollam A."/>
            <person name="Pepin K.H."/>
            <person name="Johnson M."/>
            <person name="Bhonagiri V."/>
            <person name="Nash W.E."/>
            <person name="Warren W."/>
            <person name="Chinwalla A."/>
            <person name="Mardis E.R."/>
            <person name="Wilson R.K."/>
        </authorList>
    </citation>
    <scope>NUCLEOTIDE SEQUENCE [LARGE SCALE GENOMIC DNA]</scope>
    <source>
        <strain evidence="9">DSM 14469</strain>
    </source>
</reference>
<accession>C6LJG6</accession>
<proteinExistence type="inferred from homology"/>
<dbReference type="Gene3D" id="1.10.3720.10">
    <property type="entry name" value="MetI-like"/>
    <property type="match status" value="1"/>
</dbReference>
<keyword evidence="2 7" id="KW-0813">Transport</keyword>
<dbReference type="PANTHER" id="PTHR30193:SF37">
    <property type="entry name" value="INNER MEMBRANE ABC TRANSPORTER PERMEASE PROTEIN YCJO"/>
    <property type="match status" value="1"/>
</dbReference>